<dbReference type="RefSeq" id="WP_200272041.1">
    <property type="nucleotide sequence ID" value="NZ_JAENIJ010000025.1"/>
</dbReference>
<protein>
    <submittedName>
        <fullName evidence="1">Uncharacterized protein</fullName>
    </submittedName>
</protein>
<evidence type="ECO:0000313" key="1">
    <source>
        <dbReference type="EMBL" id="MBK1883665.1"/>
    </source>
</evidence>
<gene>
    <name evidence="1" type="ORF">JIN85_14685</name>
</gene>
<dbReference type="AlphaFoldDB" id="A0A934S976"/>
<proteinExistence type="predicted"/>
<dbReference type="Proteomes" id="UP000603141">
    <property type="component" value="Unassembled WGS sequence"/>
</dbReference>
<evidence type="ECO:0000313" key="2">
    <source>
        <dbReference type="Proteomes" id="UP000603141"/>
    </source>
</evidence>
<dbReference type="EMBL" id="JAENIJ010000025">
    <property type="protein sequence ID" value="MBK1883665.1"/>
    <property type="molecule type" value="Genomic_DNA"/>
</dbReference>
<accession>A0A934S976</accession>
<organism evidence="1 2">
    <name type="scientific">Luteolibacter pohnpeiensis</name>
    <dbReference type="NCBI Taxonomy" id="454153"/>
    <lineage>
        <taxon>Bacteria</taxon>
        <taxon>Pseudomonadati</taxon>
        <taxon>Verrucomicrobiota</taxon>
        <taxon>Verrucomicrobiia</taxon>
        <taxon>Verrucomicrobiales</taxon>
        <taxon>Verrucomicrobiaceae</taxon>
        <taxon>Luteolibacter</taxon>
    </lineage>
</organism>
<reference evidence="1" key="1">
    <citation type="submission" date="2021-01" db="EMBL/GenBank/DDBJ databases">
        <title>Modified the classification status of verrucomicrobia.</title>
        <authorList>
            <person name="Feng X."/>
        </authorList>
    </citation>
    <scope>NUCLEOTIDE SEQUENCE</scope>
    <source>
        <strain evidence="1">KCTC 22041</strain>
    </source>
</reference>
<keyword evidence="2" id="KW-1185">Reference proteome</keyword>
<comment type="caution">
    <text evidence="1">The sequence shown here is derived from an EMBL/GenBank/DDBJ whole genome shotgun (WGS) entry which is preliminary data.</text>
</comment>
<sequence length="197" mass="21174">MSDFTPGINDGRIDTLEARVAELERQLQPFNRKMIVVGSIETGYENIEVFAIEQGLADGGSELHPFRVTTSGEGDDETFRVAGSSAGSTVYREWDGDTINVTGLDTDIATADYVYLKGEVVNRALTSLAVSGESSKLKTSVWTEGGGGGMGKNTEVNLLIAQKIDGTMVNLVRSNIRMIRICQKSAGPVWVPILTIG</sequence>
<name>A0A934S976_9BACT</name>